<reference evidence="10" key="1">
    <citation type="submission" date="2020-06" db="EMBL/GenBank/DDBJ databases">
        <title>Haloterrigena sp. nov., an extremely halophilic archaeon isolated from a saline sediment.</title>
        <authorList>
            <person name="Liu B.-B."/>
        </authorList>
    </citation>
    <scope>NUCLEOTIDE SEQUENCE</scope>
    <source>
        <strain evidence="10">SYSU A121-1</strain>
    </source>
</reference>
<protein>
    <submittedName>
        <fullName evidence="10">Acyl-CoA dehydrogenase family protein</fullName>
    </submittedName>
</protein>
<evidence type="ECO:0000256" key="4">
    <source>
        <dbReference type="ARBA" id="ARBA00022827"/>
    </source>
</evidence>
<dbReference type="Gene3D" id="2.40.110.20">
    <property type="match status" value="1"/>
</dbReference>
<evidence type="ECO:0000259" key="7">
    <source>
        <dbReference type="Pfam" id="PF00441"/>
    </source>
</evidence>
<dbReference type="Proteomes" id="UP000728647">
    <property type="component" value="Unassembled WGS sequence"/>
</dbReference>
<comment type="caution">
    <text evidence="10">The sequence shown here is derived from an EMBL/GenBank/DDBJ whole genome shotgun (WGS) entry which is preliminary data.</text>
</comment>
<dbReference type="RefSeq" id="WP_174701355.1">
    <property type="nucleotide sequence ID" value="NZ_JABURA010000001.1"/>
</dbReference>
<keyword evidence="5" id="KW-0560">Oxidoreductase</keyword>
<dbReference type="InterPro" id="IPR036250">
    <property type="entry name" value="AcylCo_DH-like_C"/>
</dbReference>
<organism evidence="10 11">
    <name type="scientific">Haloterrigena gelatinilytica</name>
    <dbReference type="NCBI Taxonomy" id="2741724"/>
    <lineage>
        <taxon>Archaea</taxon>
        <taxon>Methanobacteriati</taxon>
        <taxon>Methanobacteriota</taxon>
        <taxon>Stenosarchaea group</taxon>
        <taxon>Halobacteria</taxon>
        <taxon>Halobacteriales</taxon>
        <taxon>Natrialbaceae</taxon>
        <taxon>Haloterrigena</taxon>
    </lineage>
</organism>
<feature type="domain" description="Adaptive response protein AidB N-terminal" evidence="9">
    <location>
        <begin position="15"/>
        <end position="170"/>
    </location>
</feature>
<dbReference type="InterPro" id="IPR006089">
    <property type="entry name" value="Acyl-CoA_DH_CS"/>
</dbReference>
<feature type="domain" description="Acyl-CoA dehydrogenase/oxidase C-terminal" evidence="7">
    <location>
        <begin position="417"/>
        <end position="490"/>
    </location>
</feature>
<gene>
    <name evidence="10" type="ORF">HT576_04350</name>
</gene>
<dbReference type="InterPro" id="IPR052904">
    <property type="entry name" value="Acyl-CoA_dehydrogenase-like"/>
</dbReference>
<dbReference type="SUPFAM" id="SSF56645">
    <property type="entry name" value="Acyl-CoA dehydrogenase NM domain-like"/>
    <property type="match status" value="1"/>
</dbReference>
<dbReference type="InterPro" id="IPR006091">
    <property type="entry name" value="Acyl-CoA_Oxase/DH_mid-dom"/>
</dbReference>
<dbReference type="PANTHER" id="PTHR42707:SF2">
    <property type="entry name" value="ACD11 DEHYDROGENASE"/>
    <property type="match status" value="1"/>
</dbReference>
<feature type="domain" description="Acyl-CoA oxidase/dehydrogenase middle" evidence="8">
    <location>
        <begin position="176"/>
        <end position="247"/>
    </location>
</feature>
<feature type="domain" description="Acyl-CoA dehydrogenase/oxidase C-terminal" evidence="7">
    <location>
        <begin position="311"/>
        <end position="399"/>
    </location>
</feature>
<accession>A0A8J8KE52</accession>
<name>A0A8J8KE52_9EURY</name>
<keyword evidence="4 5" id="KW-0274">FAD</keyword>
<evidence type="ECO:0000256" key="1">
    <source>
        <dbReference type="ARBA" id="ARBA00001974"/>
    </source>
</evidence>
<dbReference type="PROSITE" id="PS00073">
    <property type="entry name" value="ACYL_COA_DH_2"/>
    <property type="match status" value="1"/>
</dbReference>
<evidence type="ECO:0000256" key="3">
    <source>
        <dbReference type="ARBA" id="ARBA00022630"/>
    </source>
</evidence>
<proteinExistence type="inferred from homology"/>
<dbReference type="Pfam" id="PF02770">
    <property type="entry name" value="Acyl-CoA_dh_M"/>
    <property type="match status" value="1"/>
</dbReference>
<evidence type="ECO:0000313" key="11">
    <source>
        <dbReference type="Proteomes" id="UP000728647"/>
    </source>
</evidence>
<evidence type="ECO:0000313" key="10">
    <source>
        <dbReference type="EMBL" id="NUB90266.1"/>
    </source>
</evidence>
<dbReference type="AlphaFoldDB" id="A0A8J8KE52"/>
<dbReference type="InterPro" id="IPR041504">
    <property type="entry name" value="AidB_N"/>
</dbReference>
<evidence type="ECO:0000256" key="6">
    <source>
        <dbReference type="SAM" id="MobiDB-lite"/>
    </source>
</evidence>
<keyword evidence="3 5" id="KW-0285">Flavoprotein</keyword>
<comment type="cofactor">
    <cofactor evidence="1 5">
        <name>FAD</name>
        <dbReference type="ChEBI" id="CHEBI:57692"/>
    </cofactor>
</comment>
<evidence type="ECO:0000259" key="8">
    <source>
        <dbReference type="Pfam" id="PF02770"/>
    </source>
</evidence>
<dbReference type="OrthoDB" id="24853at2157"/>
<dbReference type="PANTHER" id="PTHR42707">
    <property type="entry name" value="ACYL-COA DEHYDROGENASE"/>
    <property type="match status" value="1"/>
</dbReference>
<sequence length="645" mass="71055">MRTGLDHGRYDEGRAINYWELDRPLERELRRLYTNDEFEWAEPRLAEFGEIVGHAIADNADYIDDHGPELEPYDAHGEIWNRVRYPAEQLENDRLAYERGIVADAFEAPPGRDEPMPLAHTLAMQYLLSYADVGFDCPVAMTAGAALVLEKFDDGDLSEYYDALTAREYDDLIEGAMFLTEKQGGSDVGANETRAEYDEQAGYWRLHGEKWFCSNIDAEGTLALARTEDAPEGTAGLSMFLVPHSDPASDETPSDGPYTKGDRLEDGPLEPDAVNDQRYRRLKDKLGTTAVPTGEVEFTGAKAFLVGEEEQGFKQMTEMLNLERLSNAAAACGLMGRAVLESAIYAANREAFGDTIDRYPLMRADLVDMTVAHEAATAFTFEAARLLSERERTERRARAADAANADEDAASATADESAADAYRLMRLLVPIAKLRTGRMAVDTASYAMEVHGGNGYVNDFVTDRLLRDAQVLPIWEGTENVLSLDVLRALEREDAHEPLLETIEERLETVSHPALADAAETVEAEYENLAAALATLATEDGEYAQLSAKRLAHYVFDVFTAALLLAQAQTGLEADDETKSEESGENTQNGRVALIARRFVATELEERPARGITSGDRDVLEAFEPIVRGGPVDPEILSATAPADD</sequence>
<comment type="similarity">
    <text evidence="2 5">Belongs to the acyl-CoA dehydrogenase family.</text>
</comment>
<dbReference type="GO" id="GO:0003995">
    <property type="term" value="F:acyl-CoA dehydrogenase activity"/>
    <property type="evidence" value="ECO:0007669"/>
    <property type="project" value="InterPro"/>
</dbReference>
<evidence type="ECO:0000256" key="2">
    <source>
        <dbReference type="ARBA" id="ARBA00009347"/>
    </source>
</evidence>
<dbReference type="Pfam" id="PF18158">
    <property type="entry name" value="AidB_N"/>
    <property type="match status" value="1"/>
</dbReference>
<evidence type="ECO:0000256" key="5">
    <source>
        <dbReference type="RuleBase" id="RU362125"/>
    </source>
</evidence>
<evidence type="ECO:0000259" key="9">
    <source>
        <dbReference type="Pfam" id="PF18158"/>
    </source>
</evidence>
<dbReference type="SUPFAM" id="SSF47203">
    <property type="entry name" value="Acyl-CoA dehydrogenase C-terminal domain-like"/>
    <property type="match status" value="1"/>
</dbReference>
<dbReference type="InterPro" id="IPR009100">
    <property type="entry name" value="AcylCoA_DH/oxidase_NM_dom_sf"/>
</dbReference>
<dbReference type="InterPro" id="IPR009075">
    <property type="entry name" value="AcylCo_DH/oxidase_C"/>
</dbReference>
<dbReference type="Pfam" id="PF00441">
    <property type="entry name" value="Acyl-CoA_dh_1"/>
    <property type="match status" value="2"/>
</dbReference>
<feature type="region of interest" description="Disordered" evidence="6">
    <location>
        <begin position="242"/>
        <end position="275"/>
    </location>
</feature>
<dbReference type="Gene3D" id="1.20.140.10">
    <property type="entry name" value="Butyryl-CoA Dehydrogenase, subunit A, domain 3"/>
    <property type="match status" value="1"/>
</dbReference>
<dbReference type="EMBL" id="JABURA010000001">
    <property type="protein sequence ID" value="NUB90266.1"/>
    <property type="molecule type" value="Genomic_DNA"/>
</dbReference>